<reference evidence="5" key="1">
    <citation type="submission" date="2023-03" db="EMBL/GenBank/DDBJ databases">
        <title>Andean soil-derived lignocellulolytic bacterial consortium as a source of novel taxa and putative plastic-active enzymes.</title>
        <authorList>
            <person name="Diaz-Garcia L."/>
            <person name="Chuvochina M."/>
            <person name="Feuerriegel G."/>
            <person name="Bunk B."/>
            <person name="Sproer C."/>
            <person name="Streit W.R."/>
            <person name="Rodriguez L.M."/>
            <person name="Overmann J."/>
            <person name="Jimenez D.J."/>
        </authorList>
    </citation>
    <scope>NUCLEOTIDE SEQUENCE</scope>
    <source>
        <strain evidence="5">MAG 833</strain>
    </source>
</reference>
<dbReference type="Gene3D" id="1.10.490.10">
    <property type="entry name" value="Globins"/>
    <property type="match status" value="1"/>
</dbReference>
<sequence>MAKPDPSPYLTLMPSPFRIDDPTGAEARRAAAVQRLRDETGIDEAMIDALVEGFYARVRDDGLIGPIFADRITDWGPHLAQMKLFWSSVALSTGVYQGRPMPKHLPLPIDARHFDRWLEIFVATANDLCPPVAAAHFIERARRIAESLELGIATANGVIPAKGERFIRTPEPWTPE</sequence>
<keyword evidence="1" id="KW-0813">Transport</keyword>
<dbReference type="InterPro" id="IPR012292">
    <property type="entry name" value="Globin/Proto"/>
</dbReference>
<evidence type="ECO:0000256" key="4">
    <source>
        <dbReference type="ARBA" id="ARBA00023004"/>
    </source>
</evidence>
<evidence type="ECO:0000256" key="1">
    <source>
        <dbReference type="ARBA" id="ARBA00022448"/>
    </source>
</evidence>
<dbReference type="EMBL" id="CP119326">
    <property type="protein sequence ID" value="WEK39716.1"/>
    <property type="molecule type" value="Genomic_DNA"/>
</dbReference>
<keyword evidence="3" id="KW-0479">Metal-binding</keyword>
<dbReference type="GO" id="GO:0019825">
    <property type="term" value="F:oxygen binding"/>
    <property type="evidence" value="ECO:0007669"/>
    <property type="project" value="InterPro"/>
</dbReference>
<gene>
    <name evidence="5" type="ORF">P0Y50_14460</name>
</gene>
<name>A0AAJ5WWT8_9CAUL</name>
<dbReference type="CDD" id="cd08916">
    <property type="entry name" value="TrHb3_P"/>
    <property type="match status" value="1"/>
</dbReference>
<evidence type="ECO:0000256" key="3">
    <source>
        <dbReference type="ARBA" id="ARBA00022723"/>
    </source>
</evidence>
<dbReference type="GO" id="GO:0046872">
    <property type="term" value="F:metal ion binding"/>
    <property type="evidence" value="ECO:0007669"/>
    <property type="project" value="UniProtKB-KW"/>
</dbReference>
<evidence type="ECO:0000256" key="2">
    <source>
        <dbReference type="ARBA" id="ARBA00022617"/>
    </source>
</evidence>
<keyword evidence="4" id="KW-0408">Iron</keyword>
<dbReference type="AlphaFoldDB" id="A0AAJ5WWT8"/>
<evidence type="ECO:0000313" key="6">
    <source>
        <dbReference type="Proteomes" id="UP001213664"/>
    </source>
</evidence>
<proteinExistence type="predicted"/>
<dbReference type="GO" id="GO:0020037">
    <property type="term" value="F:heme binding"/>
    <property type="evidence" value="ECO:0007669"/>
    <property type="project" value="InterPro"/>
</dbReference>
<dbReference type="SUPFAM" id="SSF46458">
    <property type="entry name" value="Globin-like"/>
    <property type="match status" value="1"/>
</dbReference>
<keyword evidence="2" id="KW-0349">Heme</keyword>
<dbReference type="Pfam" id="PF01152">
    <property type="entry name" value="Bac_globin"/>
    <property type="match status" value="1"/>
</dbReference>
<evidence type="ECO:0000313" key="5">
    <source>
        <dbReference type="EMBL" id="WEK39716.1"/>
    </source>
</evidence>
<dbReference type="Proteomes" id="UP001213664">
    <property type="component" value="Chromosome"/>
</dbReference>
<protein>
    <submittedName>
        <fullName evidence="5">Group III truncated hemoglobin</fullName>
    </submittedName>
</protein>
<dbReference type="InterPro" id="IPR009050">
    <property type="entry name" value="Globin-like_sf"/>
</dbReference>
<organism evidence="5 6">
    <name type="scientific">Candidatus Brevundimonas colombiensis</name>
    <dbReference type="NCBI Taxonomy" id="3121376"/>
    <lineage>
        <taxon>Bacteria</taxon>
        <taxon>Pseudomonadati</taxon>
        <taxon>Pseudomonadota</taxon>
        <taxon>Alphaproteobacteria</taxon>
        <taxon>Caulobacterales</taxon>
        <taxon>Caulobacteraceae</taxon>
        <taxon>Brevundimonas</taxon>
    </lineage>
</organism>
<accession>A0AAJ5WWT8</accession>
<dbReference type="InterPro" id="IPR001486">
    <property type="entry name" value="Hemoglobin_trunc"/>
</dbReference>